<sequence length="48" mass="5263">MKKTLRTLAAVGLLATMIGCGSDDGNDMNDMDMDDAEHQQMDDDQDND</sequence>
<organism evidence="1 2">
    <name type="scientific">Saccharibacillus sacchari</name>
    <dbReference type="NCBI Taxonomy" id="456493"/>
    <lineage>
        <taxon>Bacteria</taxon>
        <taxon>Bacillati</taxon>
        <taxon>Bacillota</taxon>
        <taxon>Bacilli</taxon>
        <taxon>Bacillales</taxon>
        <taxon>Paenibacillaceae</taxon>
        <taxon>Saccharibacillus</taxon>
    </lineage>
</organism>
<protein>
    <submittedName>
        <fullName evidence="1">Uncharacterized protein</fullName>
    </submittedName>
</protein>
<proteinExistence type="predicted"/>
<keyword evidence="2" id="KW-1185">Reference proteome</keyword>
<dbReference type="Proteomes" id="UP001380953">
    <property type="component" value="Unassembled WGS sequence"/>
</dbReference>
<name>A0ACC6PEA9_9BACL</name>
<accession>A0ACC6PEA9</accession>
<gene>
    <name evidence="1" type="ORF">WKI47_15090</name>
</gene>
<reference evidence="1" key="1">
    <citation type="submission" date="2024-03" db="EMBL/GenBank/DDBJ databases">
        <title>Whole genome sequecning of epiphytes from Marcgravia umbellata leaves.</title>
        <authorList>
            <person name="Kumar G."/>
            <person name="Savka M.A."/>
        </authorList>
    </citation>
    <scope>NUCLEOTIDE SEQUENCE</scope>
    <source>
        <strain evidence="1">RIT_BL5</strain>
    </source>
</reference>
<comment type="caution">
    <text evidence="1">The sequence shown here is derived from an EMBL/GenBank/DDBJ whole genome shotgun (WGS) entry which is preliminary data.</text>
</comment>
<evidence type="ECO:0000313" key="1">
    <source>
        <dbReference type="EMBL" id="MEJ8305230.1"/>
    </source>
</evidence>
<dbReference type="EMBL" id="JBBKAR010000039">
    <property type="protein sequence ID" value="MEJ8305230.1"/>
    <property type="molecule type" value="Genomic_DNA"/>
</dbReference>
<evidence type="ECO:0000313" key="2">
    <source>
        <dbReference type="Proteomes" id="UP001380953"/>
    </source>
</evidence>